<dbReference type="GO" id="GO:0046872">
    <property type="term" value="F:metal ion binding"/>
    <property type="evidence" value="ECO:0007669"/>
    <property type="project" value="UniProtKB-KW"/>
</dbReference>
<dbReference type="PANTHER" id="PTHR42912">
    <property type="entry name" value="METHYLTRANSFERASE"/>
    <property type="match status" value="1"/>
</dbReference>
<evidence type="ECO:0000259" key="4">
    <source>
        <dbReference type="Pfam" id="PF21302"/>
    </source>
</evidence>
<keyword evidence="1" id="KW-0862">Zinc</keyword>
<feature type="domain" description="Methyltransferase" evidence="3">
    <location>
        <begin position="92"/>
        <end position="178"/>
    </location>
</feature>
<sequence>MESLFCCPLCLGNLERSEGRYHCSSGHSFDVASAGYTHLLPANRKHSKNPGDDKEMVAARAAFLERGHYAPLLSALCAAVLDQVTASSPVLLDSGCGEGYYTAGLHNALTHSGRQPRTAGIDISKFALRRAAKRIPQGEFAVASVYRLPLAARSVDLVTNIFSPLAAEEFARVLRPGGLFCYVVPSARHLWEMKEILYPVPYENPVKREDYPGFDWVGAEQVRYGLHLDRPEDIMALFRMTPYAWKTPREGIERLSSLSQIDTQIGFDIHLYRRE</sequence>
<evidence type="ECO:0000256" key="2">
    <source>
        <dbReference type="PIRSR" id="PIRSR018249-2"/>
    </source>
</evidence>
<evidence type="ECO:0000313" key="6">
    <source>
        <dbReference type="Proteomes" id="UP000628736"/>
    </source>
</evidence>
<keyword evidence="5" id="KW-0489">Methyltransferase</keyword>
<keyword evidence="5" id="KW-0808">Transferase</keyword>
<evidence type="ECO:0000313" key="5">
    <source>
        <dbReference type="EMBL" id="MBC5722376.1"/>
    </source>
</evidence>
<dbReference type="EMBL" id="JACOPO010000003">
    <property type="protein sequence ID" value="MBC5722376.1"/>
    <property type="molecule type" value="Genomic_DNA"/>
</dbReference>
<dbReference type="GO" id="GO:0008168">
    <property type="term" value="F:methyltransferase activity"/>
    <property type="evidence" value="ECO:0007669"/>
    <property type="project" value="UniProtKB-KW"/>
</dbReference>
<feature type="binding site" evidence="2">
    <location>
        <position position="189"/>
    </location>
    <ligand>
        <name>S-adenosyl-L-methionine</name>
        <dbReference type="ChEBI" id="CHEBI:59789"/>
    </ligand>
</feature>
<feature type="binding site" evidence="1">
    <location>
        <position position="27"/>
    </location>
    <ligand>
        <name>Zn(2+)</name>
        <dbReference type="ChEBI" id="CHEBI:29105"/>
    </ligand>
</feature>
<dbReference type="AlphaFoldDB" id="A0A8J6MCX9"/>
<feature type="binding site" evidence="2">
    <location>
        <position position="69"/>
    </location>
    <ligand>
        <name>S-adenosyl-L-methionine</name>
        <dbReference type="ChEBI" id="CHEBI:59789"/>
    </ligand>
</feature>
<dbReference type="RefSeq" id="WP_147571722.1">
    <property type="nucleotide sequence ID" value="NZ_JACOPO010000003.1"/>
</dbReference>
<dbReference type="Pfam" id="PF21302">
    <property type="entry name" value="Zn_ribbon_RlmA"/>
    <property type="match status" value="1"/>
</dbReference>
<accession>A0A8J6MCX9</accession>
<dbReference type="PANTHER" id="PTHR42912:SF45">
    <property type="entry name" value="23S RRNA (GUANINE(745)-N(1))-METHYLTRANSFERASE"/>
    <property type="match status" value="1"/>
</dbReference>
<dbReference type="Proteomes" id="UP000628736">
    <property type="component" value="Unassembled WGS sequence"/>
</dbReference>
<dbReference type="Pfam" id="PF13649">
    <property type="entry name" value="Methyltransf_25"/>
    <property type="match status" value="1"/>
</dbReference>
<keyword evidence="2" id="KW-0949">S-adenosyl-L-methionine</keyword>
<proteinExistence type="predicted"/>
<name>A0A8J6MCX9_9FIRM</name>
<dbReference type="PIRSF" id="PIRSF018249">
    <property type="entry name" value="MyrA_prd"/>
    <property type="match status" value="1"/>
</dbReference>
<evidence type="ECO:0000256" key="1">
    <source>
        <dbReference type="PIRSR" id="PIRSR018249-1"/>
    </source>
</evidence>
<feature type="binding site" evidence="2">
    <location>
        <begin position="98"/>
        <end position="99"/>
    </location>
    <ligand>
        <name>S-adenosyl-L-methionine</name>
        <dbReference type="ChEBI" id="CHEBI:59789"/>
    </ligand>
</feature>
<comment type="caution">
    <text evidence="5">The sequence shown here is derived from an EMBL/GenBank/DDBJ whole genome shotgun (WGS) entry which is preliminary data.</text>
</comment>
<evidence type="ECO:0000259" key="3">
    <source>
        <dbReference type="Pfam" id="PF13649"/>
    </source>
</evidence>
<keyword evidence="6" id="KW-1185">Reference proteome</keyword>
<dbReference type="GO" id="GO:0032259">
    <property type="term" value="P:methylation"/>
    <property type="evidence" value="ECO:0007669"/>
    <property type="project" value="UniProtKB-KW"/>
</dbReference>
<keyword evidence="1" id="KW-0479">Metal-binding</keyword>
<dbReference type="InterPro" id="IPR016718">
    <property type="entry name" value="rRNA_m1G-MeTrfase_A_prd"/>
</dbReference>
<protein>
    <submittedName>
        <fullName evidence="5">Methyltransferase domain-containing protein</fullName>
    </submittedName>
</protein>
<dbReference type="InterPro" id="IPR041698">
    <property type="entry name" value="Methyltransf_25"/>
</dbReference>
<dbReference type="CDD" id="cd02440">
    <property type="entry name" value="AdoMet_MTases"/>
    <property type="match status" value="1"/>
</dbReference>
<dbReference type="SUPFAM" id="SSF53335">
    <property type="entry name" value="S-adenosyl-L-methionine-dependent methyltransferases"/>
    <property type="match status" value="1"/>
</dbReference>
<dbReference type="InterPro" id="IPR029063">
    <property type="entry name" value="SAM-dependent_MTases_sf"/>
</dbReference>
<feature type="domain" description="23S rRNA (guanine(745)-N(1))-methyltransferase N-terminal" evidence="4">
    <location>
        <begin position="5"/>
        <end position="48"/>
    </location>
</feature>
<feature type="binding site" evidence="1">
    <location>
        <position position="23"/>
    </location>
    <ligand>
        <name>Zn(2+)</name>
        <dbReference type="ChEBI" id="CHEBI:29105"/>
    </ligand>
</feature>
<reference evidence="5" key="1">
    <citation type="submission" date="2020-08" db="EMBL/GenBank/DDBJ databases">
        <title>Genome public.</title>
        <authorList>
            <person name="Liu C."/>
            <person name="Sun Q."/>
        </authorList>
    </citation>
    <scope>NUCLEOTIDE SEQUENCE</scope>
    <source>
        <strain evidence="5">NSJ-23</strain>
    </source>
</reference>
<gene>
    <name evidence="5" type="ORF">H8S11_06085</name>
</gene>
<dbReference type="Gene3D" id="3.40.50.150">
    <property type="entry name" value="Vaccinia Virus protein VP39"/>
    <property type="match status" value="1"/>
</dbReference>
<organism evidence="5 6">
    <name type="scientific">Flintibacter hominis</name>
    <dbReference type="NCBI Taxonomy" id="2763048"/>
    <lineage>
        <taxon>Bacteria</taxon>
        <taxon>Bacillati</taxon>
        <taxon>Bacillota</taxon>
        <taxon>Clostridia</taxon>
        <taxon>Eubacteriales</taxon>
        <taxon>Flintibacter</taxon>
    </lineage>
</organism>
<dbReference type="InterPro" id="IPR048647">
    <property type="entry name" value="RlmA_N"/>
</dbReference>
<dbReference type="InterPro" id="IPR050508">
    <property type="entry name" value="Methyltransf_Superfamily"/>
</dbReference>